<dbReference type="EC" id="2.7.11.1" evidence="1"/>
<organism evidence="1 2">
    <name type="scientific">Coemansia helicoidea</name>
    <dbReference type="NCBI Taxonomy" id="1286919"/>
    <lineage>
        <taxon>Eukaryota</taxon>
        <taxon>Fungi</taxon>
        <taxon>Fungi incertae sedis</taxon>
        <taxon>Zoopagomycota</taxon>
        <taxon>Kickxellomycotina</taxon>
        <taxon>Kickxellomycetes</taxon>
        <taxon>Kickxellales</taxon>
        <taxon>Kickxellaceae</taxon>
        <taxon>Coemansia</taxon>
    </lineage>
</organism>
<accession>A0ACC1KTF8</accession>
<reference evidence="1" key="1">
    <citation type="submission" date="2022-07" db="EMBL/GenBank/DDBJ databases">
        <title>Phylogenomic reconstructions and comparative analyses of Kickxellomycotina fungi.</title>
        <authorList>
            <person name="Reynolds N.K."/>
            <person name="Stajich J.E."/>
            <person name="Barry K."/>
            <person name="Grigoriev I.V."/>
            <person name="Crous P."/>
            <person name="Smith M.E."/>
        </authorList>
    </citation>
    <scope>NUCLEOTIDE SEQUENCE</scope>
    <source>
        <strain evidence="1">BCRC 34780</strain>
    </source>
</reference>
<name>A0ACC1KTF8_9FUNG</name>
<gene>
    <name evidence="1" type="primary">ENV7</name>
    <name evidence="1" type="ORF">H4R21_005427</name>
</gene>
<proteinExistence type="predicted"/>
<keyword evidence="2" id="KW-1185">Reference proteome</keyword>
<evidence type="ECO:0000313" key="2">
    <source>
        <dbReference type="Proteomes" id="UP001140087"/>
    </source>
</evidence>
<protein>
    <submittedName>
        <fullName evidence="1">Serine/threonine-protein kinase env7</fullName>
        <ecNumber evidence="1">2.7.11.1</ecNumber>
    </submittedName>
</protein>
<keyword evidence="1" id="KW-0808">Transferase</keyword>
<evidence type="ECO:0000313" key="1">
    <source>
        <dbReference type="EMBL" id="KAJ2794643.1"/>
    </source>
</evidence>
<dbReference type="Proteomes" id="UP001140087">
    <property type="component" value="Unassembled WGS sequence"/>
</dbReference>
<comment type="caution">
    <text evidence="1">The sequence shown here is derived from an EMBL/GenBank/DDBJ whole genome shotgun (WGS) entry which is preliminary data.</text>
</comment>
<sequence>MDSCGSLAGSLLDLAGAVFAAGSAWVCGGRGREEVQLGGRRYQVVRPLGEGGFSQVLLVEEAHSGQQYALKKIVCHQGTDALAMAQREIDAGQRFRHPNIVPLVDHAVVEGGPELRGTQIAYLVFPVYRHGSMFDAVMDRDGAGLDELTAVRVFRGVCAAVSYLHAYRGAARAPGAGGAAGDRPSLASVDLEEEDSPQPPRPGRASGYAELPQADGGEGGAARGALAPPGAGGGYAHRDIKLGNVMLGDDGATPILMDFGSVRAARATVRTRAEALQLQDDVAENCTMPYRAPELFDVQRDATIDERTDVWSLGCLLYALAFGHTPFEGPDAGPGTSIALAAINARYSFPSPARHSDRIRRLVDFMLVPDPRQRPFVDQVIALADELYPGGA</sequence>
<dbReference type="EMBL" id="JANBUN010002439">
    <property type="protein sequence ID" value="KAJ2794643.1"/>
    <property type="molecule type" value="Genomic_DNA"/>
</dbReference>
<keyword evidence="1" id="KW-0418">Kinase</keyword>